<keyword evidence="1" id="KW-0805">Transcription regulation</keyword>
<feature type="transmembrane region" description="Helical" evidence="4">
    <location>
        <begin position="99"/>
        <end position="119"/>
    </location>
</feature>
<feature type="transmembrane region" description="Helical" evidence="4">
    <location>
        <begin position="6"/>
        <end position="26"/>
    </location>
</feature>
<evidence type="ECO:0000313" key="7">
    <source>
        <dbReference type="Proteomes" id="UP000537718"/>
    </source>
</evidence>
<dbReference type="PROSITE" id="PS00041">
    <property type="entry name" value="HTH_ARAC_FAMILY_1"/>
    <property type="match status" value="1"/>
</dbReference>
<evidence type="ECO:0000256" key="1">
    <source>
        <dbReference type="ARBA" id="ARBA00023015"/>
    </source>
</evidence>
<dbReference type="Gene3D" id="1.10.10.60">
    <property type="entry name" value="Homeodomain-like"/>
    <property type="match status" value="2"/>
</dbReference>
<dbReference type="GO" id="GO:0043565">
    <property type="term" value="F:sequence-specific DNA binding"/>
    <property type="evidence" value="ECO:0007669"/>
    <property type="project" value="InterPro"/>
</dbReference>
<evidence type="ECO:0000256" key="4">
    <source>
        <dbReference type="SAM" id="Phobius"/>
    </source>
</evidence>
<dbReference type="RefSeq" id="WP_183869732.1">
    <property type="nucleotide sequence ID" value="NZ_JACHCF010000014.1"/>
</dbReference>
<feature type="transmembrane region" description="Helical" evidence="4">
    <location>
        <begin position="139"/>
        <end position="159"/>
    </location>
</feature>
<dbReference type="InterPro" id="IPR018062">
    <property type="entry name" value="HTH_AraC-typ_CS"/>
</dbReference>
<name>A0A7W9DLV7_9SPHI</name>
<feature type="transmembrane region" description="Helical" evidence="4">
    <location>
        <begin position="72"/>
        <end position="92"/>
    </location>
</feature>
<organism evidence="6 7">
    <name type="scientific">Pedobacter cryoconitis</name>
    <dbReference type="NCBI Taxonomy" id="188932"/>
    <lineage>
        <taxon>Bacteria</taxon>
        <taxon>Pseudomonadati</taxon>
        <taxon>Bacteroidota</taxon>
        <taxon>Sphingobacteriia</taxon>
        <taxon>Sphingobacteriales</taxon>
        <taxon>Sphingobacteriaceae</taxon>
        <taxon>Pedobacter</taxon>
    </lineage>
</organism>
<comment type="caution">
    <text evidence="6">The sequence shown here is derived from an EMBL/GenBank/DDBJ whole genome shotgun (WGS) entry which is preliminary data.</text>
</comment>
<evidence type="ECO:0000259" key="5">
    <source>
        <dbReference type="PROSITE" id="PS01124"/>
    </source>
</evidence>
<keyword evidence="4" id="KW-1133">Transmembrane helix</keyword>
<dbReference type="PRINTS" id="PR00032">
    <property type="entry name" value="HTHARAC"/>
</dbReference>
<dbReference type="SMART" id="SM00342">
    <property type="entry name" value="HTH_ARAC"/>
    <property type="match status" value="1"/>
</dbReference>
<feature type="domain" description="HTH araC/xylS-type" evidence="5">
    <location>
        <begin position="276"/>
        <end position="380"/>
    </location>
</feature>
<keyword evidence="4" id="KW-0812">Transmembrane</keyword>
<evidence type="ECO:0000313" key="6">
    <source>
        <dbReference type="EMBL" id="MBB5623648.1"/>
    </source>
</evidence>
<feature type="transmembrane region" description="Helical" evidence="4">
    <location>
        <begin position="209"/>
        <end position="230"/>
    </location>
</feature>
<keyword evidence="2 6" id="KW-0238">DNA-binding</keyword>
<dbReference type="PROSITE" id="PS01124">
    <property type="entry name" value="HTH_ARAC_FAMILY_2"/>
    <property type="match status" value="1"/>
</dbReference>
<feature type="transmembrane region" description="Helical" evidence="4">
    <location>
        <begin position="38"/>
        <end position="60"/>
    </location>
</feature>
<evidence type="ECO:0000256" key="3">
    <source>
        <dbReference type="ARBA" id="ARBA00023163"/>
    </source>
</evidence>
<dbReference type="Proteomes" id="UP000537718">
    <property type="component" value="Unassembled WGS sequence"/>
</dbReference>
<accession>A0A7W9DLV7</accession>
<dbReference type="PANTHER" id="PTHR43280:SF29">
    <property type="entry name" value="ARAC-FAMILY TRANSCRIPTIONAL REGULATOR"/>
    <property type="match status" value="1"/>
</dbReference>
<protein>
    <submittedName>
        <fullName evidence="6">AraC-like DNA-binding protein</fullName>
    </submittedName>
</protein>
<sequence>MDSNSLISIISLIAVFVSVLLSFFLLTVPSERKLGNVLLAGFILLNAIDLSAWFIYGFTIQHPDLEIFRRSASWLINPVFYLYALSICFSDFRLKAKHLLNALPFIVYNLVMLPKVYLADFTAKTIFIEHYGDWPASKIMLLAGHLQFAGYFIGVFLVLRKYRKIYLENYADSRTITYKWLFQLTVVITIVHAIVMLKDILKFIVSTDVFNGAQIIVGINAVFILCWFVLKALYYPDLFRGINSKIQPADDLVLEDHSVREPDKGVLSLQDQENIQRIRDYMVQKEPYLEPALTIQDLADQINMPVKDLSILINNHLDQHFFDFVNAYRIEKAMKILRDPARAKLTILEILYEIGFNSKSSFNTSFKKHTDLTPTEYRKKYIH</sequence>
<dbReference type="InterPro" id="IPR020449">
    <property type="entry name" value="Tscrpt_reg_AraC-type_HTH"/>
</dbReference>
<dbReference type="AlphaFoldDB" id="A0A7W9DLV7"/>
<dbReference type="Pfam" id="PF12833">
    <property type="entry name" value="HTH_18"/>
    <property type="match status" value="1"/>
</dbReference>
<keyword evidence="3" id="KW-0804">Transcription</keyword>
<dbReference type="InterPro" id="IPR018060">
    <property type="entry name" value="HTH_AraC"/>
</dbReference>
<gene>
    <name evidence="6" type="ORF">HDE69_004735</name>
</gene>
<evidence type="ECO:0000256" key="2">
    <source>
        <dbReference type="ARBA" id="ARBA00023125"/>
    </source>
</evidence>
<dbReference type="EMBL" id="JACHCF010000014">
    <property type="protein sequence ID" value="MBB5623648.1"/>
    <property type="molecule type" value="Genomic_DNA"/>
</dbReference>
<dbReference type="SUPFAM" id="SSF46689">
    <property type="entry name" value="Homeodomain-like"/>
    <property type="match status" value="1"/>
</dbReference>
<dbReference type="InterPro" id="IPR009057">
    <property type="entry name" value="Homeodomain-like_sf"/>
</dbReference>
<reference evidence="6 7" key="1">
    <citation type="submission" date="2020-08" db="EMBL/GenBank/DDBJ databases">
        <title>Genomic Encyclopedia of Type Strains, Phase IV (KMG-V): Genome sequencing to study the core and pangenomes of soil and plant-associated prokaryotes.</title>
        <authorList>
            <person name="Whitman W."/>
        </authorList>
    </citation>
    <scope>NUCLEOTIDE SEQUENCE [LARGE SCALE GENOMIC DNA]</scope>
    <source>
        <strain evidence="6 7">MP7CTX6</strain>
    </source>
</reference>
<keyword evidence="4" id="KW-0472">Membrane</keyword>
<dbReference type="GO" id="GO:0003700">
    <property type="term" value="F:DNA-binding transcription factor activity"/>
    <property type="evidence" value="ECO:0007669"/>
    <property type="project" value="InterPro"/>
</dbReference>
<proteinExistence type="predicted"/>
<dbReference type="PANTHER" id="PTHR43280">
    <property type="entry name" value="ARAC-FAMILY TRANSCRIPTIONAL REGULATOR"/>
    <property type="match status" value="1"/>
</dbReference>
<feature type="transmembrane region" description="Helical" evidence="4">
    <location>
        <begin position="180"/>
        <end position="197"/>
    </location>
</feature>